<organism evidence="1">
    <name type="scientific">marine metagenome</name>
    <dbReference type="NCBI Taxonomy" id="408172"/>
    <lineage>
        <taxon>unclassified sequences</taxon>
        <taxon>metagenomes</taxon>
        <taxon>ecological metagenomes</taxon>
    </lineage>
</organism>
<sequence length="32" mass="3530">LRTAYGMWAELANFPIGSLKLIFTSGAANTWE</sequence>
<name>A0A382TYW6_9ZZZZ</name>
<proteinExistence type="predicted"/>
<reference evidence="1" key="1">
    <citation type="submission" date="2018-05" db="EMBL/GenBank/DDBJ databases">
        <authorList>
            <person name="Lanie J.A."/>
            <person name="Ng W.-L."/>
            <person name="Kazmierczak K.M."/>
            <person name="Andrzejewski T.M."/>
            <person name="Davidsen T.M."/>
            <person name="Wayne K.J."/>
            <person name="Tettelin H."/>
            <person name="Glass J.I."/>
            <person name="Rusch D."/>
            <person name="Podicherti R."/>
            <person name="Tsui H.-C.T."/>
            <person name="Winkler M.E."/>
        </authorList>
    </citation>
    <scope>NUCLEOTIDE SEQUENCE</scope>
</reference>
<feature type="non-terminal residue" evidence="1">
    <location>
        <position position="1"/>
    </location>
</feature>
<evidence type="ECO:0000313" key="1">
    <source>
        <dbReference type="EMBL" id="SVD27229.1"/>
    </source>
</evidence>
<gene>
    <name evidence="1" type="ORF">METZ01_LOCUS380083</name>
</gene>
<dbReference type="EMBL" id="UINC01140216">
    <property type="protein sequence ID" value="SVD27229.1"/>
    <property type="molecule type" value="Genomic_DNA"/>
</dbReference>
<protein>
    <submittedName>
        <fullName evidence="1">Uncharacterized protein</fullName>
    </submittedName>
</protein>
<dbReference type="AlphaFoldDB" id="A0A382TYW6"/>
<accession>A0A382TYW6</accession>